<gene>
    <name evidence="5" type="ORF">IAB98_09010</name>
</gene>
<dbReference type="CDD" id="cd02208">
    <property type="entry name" value="cupin_RmlC-like"/>
    <property type="match status" value="1"/>
</dbReference>
<dbReference type="AlphaFoldDB" id="A0A9D1EKE4"/>
<proteinExistence type="predicted"/>
<sequence length="299" mass="33775">MEVLYSVPKDDRGKEMLERGTVLFPCAVYDRDTRQYVTGEIPPHWHPELEIFLLMEGRAHITFADGEFDLEPGEGFFANSGVLHGVSNPGLDACHYHSMVFDASVLSGASGSAYELLYLRPFLEQGVPYRIFRPGDCRQGELMAELFSDAFAACREKGDGYEFLVRNLLSQIFLILKGDSGNGRSGKSSQQELRMKQMIAWMDEHYMEMVSVDQLARVAGICVRECQRSFANILHISPMQYLNRRRITVAAEFLISTDMPVSEVGLCCGFDSPSYFAKQFKKITGMTPKAYRKLNRAKT</sequence>
<keyword evidence="3" id="KW-0804">Transcription</keyword>
<dbReference type="PRINTS" id="PR00032">
    <property type="entry name" value="HTHARAC"/>
</dbReference>
<dbReference type="InterPro" id="IPR020449">
    <property type="entry name" value="Tscrpt_reg_AraC-type_HTH"/>
</dbReference>
<dbReference type="EMBL" id="DVHU01000081">
    <property type="protein sequence ID" value="HIR93540.1"/>
    <property type="molecule type" value="Genomic_DNA"/>
</dbReference>
<protein>
    <submittedName>
        <fullName evidence="5">AraC family transcriptional regulator</fullName>
    </submittedName>
</protein>
<reference evidence="5" key="1">
    <citation type="submission" date="2020-10" db="EMBL/GenBank/DDBJ databases">
        <authorList>
            <person name="Gilroy R."/>
        </authorList>
    </citation>
    <scope>NUCLEOTIDE SEQUENCE</scope>
    <source>
        <strain evidence="5">ChiSxjej1B13-7041</strain>
    </source>
</reference>
<name>A0A9D1EKE4_9FIRM</name>
<evidence type="ECO:0000256" key="3">
    <source>
        <dbReference type="ARBA" id="ARBA00023163"/>
    </source>
</evidence>
<dbReference type="SMART" id="SM00342">
    <property type="entry name" value="HTH_ARAC"/>
    <property type="match status" value="1"/>
</dbReference>
<dbReference type="PANTHER" id="PTHR43280:SF28">
    <property type="entry name" value="HTH-TYPE TRANSCRIPTIONAL ACTIVATOR RHAS"/>
    <property type="match status" value="1"/>
</dbReference>
<organism evidence="5 6">
    <name type="scientific">Candidatus Egerieimonas intestinavium</name>
    <dbReference type="NCBI Taxonomy" id="2840777"/>
    <lineage>
        <taxon>Bacteria</taxon>
        <taxon>Bacillati</taxon>
        <taxon>Bacillota</taxon>
        <taxon>Clostridia</taxon>
        <taxon>Lachnospirales</taxon>
        <taxon>Lachnospiraceae</taxon>
        <taxon>Lachnospiraceae incertae sedis</taxon>
        <taxon>Candidatus Egerieimonas</taxon>
    </lineage>
</organism>
<dbReference type="InterPro" id="IPR037923">
    <property type="entry name" value="HTH-like"/>
</dbReference>
<keyword evidence="1" id="KW-0805">Transcription regulation</keyword>
<dbReference type="PANTHER" id="PTHR43280">
    <property type="entry name" value="ARAC-FAMILY TRANSCRIPTIONAL REGULATOR"/>
    <property type="match status" value="1"/>
</dbReference>
<dbReference type="InterPro" id="IPR014710">
    <property type="entry name" value="RmlC-like_jellyroll"/>
</dbReference>
<dbReference type="SUPFAM" id="SSF46689">
    <property type="entry name" value="Homeodomain-like"/>
    <property type="match status" value="2"/>
</dbReference>
<dbReference type="Gene3D" id="2.60.120.10">
    <property type="entry name" value="Jelly Rolls"/>
    <property type="match status" value="1"/>
</dbReference>
<dbReference type="InterPro" id="IPR009057">
    <property type="entry name" value="Homeodomain-like_sf"/>
</dbReference>
<dbReference type="SUPFAM" id="SSF51215">
    <property type="entry name" value="Regulatory protein AraC"/>
    <property type="match status" value="1"/>
</dbReference>
<dbReference type="Pfam" id="PF12833">
    <property type="entry name" value="HTH_18"/>
    <property type="match status" value="1"/>
</dbReference>
<evidence type="ECO:0000313" key="6">
    <source>
        <dbReference type="Proteomes" id="UP000886841"/>
    </source>
</evidence>
<dbReference type="Proteomes" id="UP000886841">
    <property type="component" value="Unassembled WGS sequence"/>
</dbReference>
<feature type="domain" description="HTH araC/xylS-type" evidence="4">
    <location>
        <begin position="196"/>
        <end position="294"/>
    </location>
</feature>
<dbReference type="PROSITE" id="PS00041">
    <property type="entry name" value="HTH_ARAC_FAMILY_1"/>
    <property type="match status" value="1"/>
</dbReference>
<dbReference type="InterPro" id="IPR013096">
    <property type="entry name" value="Cupin_2"/>
</dbReference>
<dbReference type="InterPro" id="IPR018060">
    <property type="entry name" value="HTH_AraC"/>
</dbReference>
<evidence type="ECO:0000313" key="5">
    <source>
        <dbReference type="EMBL" id="HIR93540.1"/>
    </source>
</evidence>
<evidence type="ECO:0000256" key="1">
    <source>
        <dbReference type="ARBA" id="ARBA00023015"/>
    </source>
</evidence>
<dbReference type="PROSITE" id="PS01124">
    <property type="entry name" value="HTH_ARAC_FAMILY_2"/>
    <property type="match status" value="1"/>
</dbReference>
<keyword evidence="2" id="KW-0238">DNA-binding</keyword>
<dbReference type="Gene3D" id="1.10.10.60">
    <property type="entry name" value="Homeodomain-like"/>
    <property type="match status" value="2"/>
</dbReference>
<reference evidence="5" key="2">
    <citation type="journal article" date="2021" name="PeerJ">
        <title>Extensive microbial diversity within the chicken gut microbiome revealed by metagenomics and culture.</title>
        <authorList>
            <person name="Gilroy R."/>
            <person name="Ravi A."/>
            <person name="Getino M."/>
            <person name="Pursley I."/>
            <person name="Horton D.L."/>
            <person name="Alikhan N.F."/>
            <person name="Baker D."/>
            <person name="Gharbi K."/>
            <person name="Hall N."/>
            <person name="Watson M."/>
            <person name="Adriaenssens E.M."/>
            <person name="Foster-Nyarko E."/>
            <person name="Jarju S."/>
            <person name="Secka A."/>
            <person name="Antonio M."/>
            <person name="Oren A."/>
            <person name="Chaudhuri R.R."/>
            <person name="La Ragione R."/>
            <person name="Hildebrand F."/>
            <person name="Pallen M.J."/>
        </authorList>
    </citation>
    <scope>NUCLEOTIDE SEQUENCE</scope>
    <source>
        <strain evidence="5">ChiSxjej1B13-7041</strain>
    </source>
</reference>
<comment type="caution">
    <text evidence="5">The sequence shown here is derived from an EMBL/GenBank/DDBJ whole genome shotgun (WGS) entry which is preliminary data.</text>
</comment>
<dbReference type="InterPro" id="IPR018062">
    <property type="entry name" value="HTH_AraC-typ_CS"/>
</dbReference>
<dbReference type="GO" id="GO:0003700">
    <property type="term" value="F:DNA-binding transcription factor activity"/>
    <property type="evidence" value="ECO:0007669"/>
    <property type="project" value="InterPro"/>
</dbReference>
<dbReference type="GO" id="GO:0043565">
    <property type="term" value="F:sequence-specific DNA binding"/>
    <property type="evidence" value="ECO:0007669"/>
    <property type="project" value="InterPro"/>
</dbReference>
<accession>A0A9D1EKE4</accession>
<dbReference type="Pfam" id="PF07883">
    <property type="entry name" value="Cupin_2"/>
    <property type="match status" value="1"/>
</dbReference>
<evidence type="ECO:0000259" key="4">
    <source>
        <dbReference type="PROSITE" id="PS01124"/>
    </source>
</evidence>
<evidence type="ECO:0000256" key="2">
    <source>
        <dbReference type="ARBA" id="ARBA00023125"/>
    </source>
</evidence>